<dbReference type="InterPro" id="IPR050618">
    <property type="entry name" value="Ubq-SigPath_Reg"/>
</dbReference>
<dbReference type="EMBL" id="KI925458">
    <property type="protein sequence ID" value="ETW81386.1"/>
    <property type="molecule type" value="Genomic_DNA"/>
</dbReference>
<dbReference type="InParanoid" id="W4K8K3"/>
<dbReference type="GeneID" id="20666892"/>
<dbReference type="InterPro" id="IPR013320">
    <property type="entry name" value="ConA-like_dom_sf"/>
</dbReference>
<dbReference type="RefSeq" id="XP_009546037.1">
    <property type="nucleotide sequence ID" value="XM_009547742.1"/>
</dbReference>
<feature type="domain" description="B30.2/SPRY" evidence="2">
    <location>
        <begin position="69"/>
        <end position="258"/>
    </location>
</feature>
<gene>
    <name evidence="3" type="ORF">HETIRDRAFT_124987</name>
</gene>
<dbReference type="PANTHER" id="PTHR12864">
    <property type="entry name" value="RAN BINDING PROTEIN 9-RELATED"/>
    <property type="match status" value="1"/>
</dbReference>
<dbReference type="HOGENOM" id="CLU_086076_0_0_1"/>
<evidence type="ECO:0000313" key="4">
    <source>
        <dbReference type="Proteomes" id="UP000030671"/>
    </source>
</evidence>
<accession>W4K8K3</accession>
<evidence type="ECO:0000259" key="2">
    <source>
        <dbReference type="PROSITE" id="PS50188"/>
    </source>
</evidence>
<dbReference type="SUPFAM" id="SSF49899">
    <property type="entry name" value="Concanavalin A-like lectins/glucanases"/>
    <property type="match status" value="1"/>
</dbReference>
<dbReference type="Gene3D" id="2.60.120.920">
    <property type="match status" value="1"/>
</dbReference>
<dbReference type="SMART" id="SM00449">
    <property type="entry name" value="SPRY"/>
    <property type="match status" value="1"/>
</dbReference>
<sequence>MSHFFKISRYSGPAPPQWAPAPERSHTLGLYNEAEIDDFERAEEFCRAHPPDLPRLLASGTIERIASQHSTTWCLEWPNSSRFVGRVESDFKGTNSVSDSKVTTDKRCKDVCLLSNLPLMAGLYDVSRKTKGVYYEVQVNRMDGVIAIGTACKPYPDWRMPGWNRLSAGLHLDDLRKFFEDPDGGRDYYTGVSRITNGDVVGCGYEFLSGALFFTYNGTRLPDAFTGIYMPRRNHDVYAAIGVEGRNEIEVNFGSSLFAWKEGNDFAWHVDGHVGQMAGNGPSDEEELPSYAEARGW</sequence>
<dbReference type="InterPro" id="IPR003877">
    <property type="entry name" value="SPRY_dom"/>
</dbReference>
<dbReference type="Proteomes" id="UP000030671">
    <property type="component" value="Unassembled WGS sequence"/>
</dbReference>
<evidence type="ECO:0000256" key="1">
    <source>
        <dbReference type="SAM" id="MobiDB-lite"/>
    </source>
</evidence>
<feature type="region of interest" description="Disordered" evidence="1">
    <location>
        <begin position="278"/>
        <end position="297"/>
    </location>
</feature>
<dbReference type="OrthoDB" id="258495at2759"/>
<dbReference type="InterPro" id="IPR043136">
    <property type="entry name" value="B30.2/SPRY_sf"/>
</dbReference>
<proteinExistence type="predicted"/>
<protein>
    <recommendedName>
        <fullName evidence="2">B30.2/SPRY domain-containing protein</fullName>
    </recommendedName>
</protein>
<dbReference type="Pfam" id="PF00622">
    <property type="entry name" value="SPRY"/>
    <property type="match status" value="1"/>
</dbReference>
<organism evidence="3 4">
    <name type="scientific">Heterobasidion irregulare (strain TC 32-1)</name>
    <dbReference type="NCBI Taxonomy" id="747525"/>
    <lineage>
        <taxon>Eukaryota</taxon>
        <taxon>Fungi</taxon>
        <taxon>Dikarya</taxon>
        <taxon>Basidiomycota</taxon>
        <taxon>Agaricomycotina</taxon>
        <taxon>Agaricomycetes</taxon>
        <taxon>Russulales</taxon>
        <taxon>Bondarzewiaceae</taxon>
        <taxon>Heterobasidion</taxon>
        <taxon>Heterobasidion annosum species complex</taxon>
    </lineage>
</organism>
<dbReference type="PROSITE" id="PS50188">
    <property type="entry name" value="B302_SPRY"/>
    <property type="match status" value="1"/>
</dbReference>
<dbReference type="AlphaFoldDB" id="W4K8K3"/>
<dbReference type="KEGG" id="hir:HETIRDRAFT_124987"/>
<evidence type="ECO:0000313" key="3">
    <source>
        <dbReference type="EMBL" id="ETW81386.1"/>
    </source>
</evidence>
<reference evidence="3 4" key="1">
    <citation type="journal article" date="2012" name="New Phytol.">
        <title>Insight into trade-off between wood decay and parasitism from the genome of a fungal forest pathogen.</title>
        <authorList>
            <person name="Olson A."/>
            <person name="Aerts A."/>
            <person name="Asiegbu F."/>
            <person name="Belbahri L."/>
            <person name="Bouzid O."/>
            <person name="Broberg A."/>
            <person name="Canback B."/>
            <person name="Coutinho P.M."/>
            <person name="Cullen D."/>
            <person name="Dalman K."/>
            <person name="Deflorio G."/>
            <person name="van Diepen L.T."/>
            <person name="Dunand C."/>
            <person name="Duplessis S."/>
            <person name="Durling M."/>
            <person name="Gonthier P."/>
            <person name="Grimwood J."/>
            <person name="Fossdal C.G."/>
            <person name="Hansson D."/>
            <person name="Henrissat B."/>
            <person name="Hietala A."/>
            <person name="Himmelstrand K."/>
            <person name="Hoffmeister D."/>
            <person name="Hogberg N."/>
            <person name="James T.Y."/>
            <person name="Karlsson M."/>
            <person name="Kohler A."/>
            <person name="Kues U."/>
            <person name="Lee Y.H."/>
            <person name="Lin Y.C."/>
            <person name="Lind M."/>
            <person name="Lindquist E."/>
            <person name="Lombard V."/>
            <person name="Lucas S."/>
            <person name="Lunden K."/>
            <person name="Morin E."/>
            <person name="Murat C."/>
            <person name="Park J."/>
            <person name="Raffaello T."/>
            <person name="Rouze P."/>
            <person name="Salamov A."/>
            <person name="Schmutz J."/>
            <person name="Solheim H."/>
            <person name="Stahlberg J."/>
            <person name="Velez H."/>
            <person name="de Vries R.P."/>
            <person name="Wiebenga A."/>
            <person name="Woodward S."/>
            <person name="Yakovlev I."/>
            <person name="Garbelotto M."/>
            <person name="Martin F."/>
            <person name="Grigoriev I.V."/>
            <person name="Stenlid J."/>
        </authorList>
    </citation>
    <scope>NUCLEOTIDE SEQUENCE [LARGE SCALE GENOMIC DNA]</scope>
    <source>
        <strain evidence="3 4">TC 32-1</strain>
    </source>
</reference>
<dbReference type="InterPro" id="IPR001870">
    <property type="entry name" value="B30.2/SPRY"/>
</dbReference>
<keyword evidence="4" id="KW-1185">Reference proteome</keyword>
<dbReference type="STRING" id="747525.W4K8K3"/>
<dbReference type="eggNOG" id="KOG1477">
    <property type="taxonomic scope" value="Eukaryota"/>
</dbReference>
<name>W4K8K3_HETIT</name>